<evidence type="ECO:0000259" key="4">
    <source>
        <dbReference type="PROSITE" id="PS51819"/>
    </source>
</evidence>
<evidence type="ECO:0000313" key="5">
    <source>
        <dbReference type="EMBL" id="KAL3684880.1"/>
    </source>
</evidence>
<dbReference type="EMBL" id="JBJQOH010000006">
    <property type="protein sequence ID" value="KAL3684880.1"/>
    <property type="molecule type" value="Genomic_DNA"/>
</dbReference>
<sequence length="152" mass="17473">MYEGTFDSRRSSSLIAALKSNVIMEVVSTMPIFRIFDLKKAREFYIEFLGFKVDWEYTLEPGSPTYMQVSRAGCILHLTEHHGDSCPGSTVFLKVKGLEDFHKELSDKQYPFNRPGIEMVPWNAKMMEVIDPFGNRLRFNEYLSSSARTEAA</sequence>
<organism evidence="5 6">
    <name type="scientific">Riccia sorocarpa</name>
    <dbReference type="NCBI Taxonomy" id="122646"/>
    <lineage>
        <taxon>Eukaryota</taxon>
        <taxon>Viridiplantae</taxon>
        <taxon>Streptophyta</taxon>
        <taxon>Embryophyta</taxon>
        <taxon>Marchantiophyta</taxon>
        <taxon>Marchantiopsida</taxon>
        <taxon>Marchantiidae</taxon>
        <taxon>Marchantiales</taxon>
        <taxon>Ricciaceae</taxon>
        <taxon>Riccia</taxon>
    </lineage>
</organism>
<comment type="similarity">
    <text evidence="1">Belongs to the bleomycin resistance protein family.</text>
</comment>
<name>A0ABD3H3H4_9MARC</name>
<dbReference type="Proteomes" id="UP001633002">
    <property type="component" value="Unassembled WGS sequence"/>
</dbReference>
<keyword evidence="3" id="KW-0046">Antibiotic resistance</keyword>
<dbReference type="InterPro" id="IPR000335">
    <property type="entry name" value="Bleomycin-R"/>
</dbReference>
<dbReference type="InterPro" id="IPR029068">
    <property type="entry name" value="Glyas_Bleomycin-R_OHBP_Dase"/>
</dbReference>
<evidence type="ECO:0000256" key="3">
    <source>
        <dbReference type="ARBA" id="ARBA00023251"/>
    </source>
</evidence>
<reference evidence="5 6" key="1">
    <citation type="submission" date="2024-09" db="EMBL/GenBank/DDBJ databases">
        <title>Chromosome-scale assembly of Riccia sorocarpa.</title>
        <authorList>
            <person name="Paukszto L."/>
        </authorList>
    </citation>
    <scope>NUCLEOTIDE SEQUENCE [LARGE SCALE GENOMIC DNA]</scope>
    <source>
        <strain evidence="5">LP-2024</strain>
        <tissue evidence="5">Aerial parts of the thallus</tissue>
    </source>
</reference>
<dbReference type="GO" id="GO:0046677">
    <property type="term" value="P:response to antibiotic"/>
    <property type="evidence" value="ECO:0007669"/>
    <property type="project" value="UniProtKB-KW"/>
</dbReference>
<comment type="caution">
    <text evidence="5">The sequence shown here is derived from an EMBL/GenBank/DDBJ whole genome shotgun (WGS) entry which is preliminary data.</text>
</comment>
<keyword evidence="6" id="KW-1185">Reference proteome</keyword>
<accession>A0ABD3H3H4</accession>
<dbReference type="PROSITE" id="PS51819">
    <property type="entry name" value="VOC"/>
    <property type="match status" value="1"/>
</dbReference>
<evidence type="ECO:0000313" key="6">
    <source>
        <dbReference type="Proteomes" id="UP001633002"/>
    </source>
</evidence>
<dbReference type="InterPro" id="IPR037523">
    <property type="entry name" value="VOC_core"/>
</dbReference>
<dbReference type="AlphaFoldDB" id="A0ABD3H3H4"/>
<dbReference type="Pfam" id="PF19581">
    <property type="entry name" value="Glyoxalase_7"/>
    <property type="match status" value="1"/>
</dbReference>
<evidence type="ECO:0000256" key="2">
    <source>
        <dbReference type="ARBA" id="ARBA00021572"/>
    </source>
</evidence>
<proteinExistence type="inferred from homology"/>
<gene>
    <name evidence="5" type="ORF">R1sor_002902</name>
</gene>
<dbReference type="CDD" id="cd08349">
    <property type="entry name" value="BLMA_like"/>
    <property type="match status" value="1"/>
</dbReference>
<dbReference type="Gene3D" id="3.10.180.10">
    <property type="entry name" value="2,3-Dihydroxybiphenyl 1,2-Dioxygenase, domain 1"/>
    <property type="match status" value="1"/>
</dbReference>
<evidence type="ECO:0000256" key="1">
    <source>
        <dbReference type="ARBA" id="ARBA00011051"/>
    </source>
</evidence>
<protein>
    <recommendedName>
        <fullName evidence="2">Bleomycin resistance protein</fullName>
    </recommendedName>
</protein>
<dbReference type="SUPFAM" id="SSF54593">
    <property type="entry name" value="Glyoxalase/Bleomycin resistance protein/Dihydroxybiphenyl dioxygenase"/>
    <property type="match status" value="1"/>
</dbReference>
<feature type="domain" description="VOC" evidence="4">
    <location>
        <begin position="25"/>
        <end position="142"/>
    </location>
</feature>